<dbReference type="AlphaFoldDB" id="A0AAW1SXR8"/>
<protein>
    <submittedName>
        <fullName evidence="1">Uncharacterized protein</fullName>
    </submittedName>
</protein>
<evidence type="ECO:0000313" key="1">
    <source>
        <dbReference type="EMBL" id="KAK9861245.1"/>
    </source>
</evidence>
<comment type="caution">
    <text evidence="1">The sequence shown here is derived from an EMBL/GenBank/DDBJ whole genome shotgun (WGS) entry which is preliminary data.</text>
</comment>
<accession>A0AAW1SXR8</accession>
<organism evidence="1 2">
    <name type="scientific">Apatococcus fuscideae</name>
    <dbReference type="NCBI Taxonomy" id="2026836"/>
    <lineage>
        <taxon>Eukaryota</taxon>
        <taxon>Viridiplantae</taxon>
        <taxon>Chlorophyta</taxon>
        <taxon>core chlorophytes</taxon>
        <taxon>Trebouxiophyceae</taxon>
        <taxon>Chlorellales</taxon>
        <taxon>Chlorellaceae</taxon>
        <taxon>Apatococcus</taxon>
    </lineage>
</organism>
<name>A0AAW1SXR8_9CHLO</name>
<reference evidence="1 2" key="1">
    <citation type="journal article" date="2024" name="Nat. Commun.">
        <title>Phylogenomics reveals the evolutionary origins of lichenization in chlorophyte algae.</title>
        <authorList>
            <person name="Puginier C."/>
            <person name="Libourel C."/>
            <person name="Otte J."/>
            <person name="Skaloud P."/>
            <person name="Haon M."/>
            <person name="Grisel S."/>
            <person name="Petersen M."/>
            <person name="Berrin J.G."/>
            <person name="Delaux P.M."/>
            <person name="Dal Grande F."/>
            <person name="Keller J."/>
        </authorList>
    </citation>
    <scope>NUCLEOTIDE SEQUENCE [LARGE SCALE GENOMIC DNA]</scope>
    <source>
        <strain evidence="1 2">SAG 2523</strain>
    </source>
</reference>
<evidence type="ECO:0000313" key="2">
    <source>
        <dbReference type="Proteomes" id="UP001485043"/>
    </source>
</evidence>
<gene>
    <name evidence="1" type="ORF">WJX84_007011</name>
</gene>
<keyword evidence="2" id="KW-1185">Reference proteome</keyword>
<dbReference type="Proteomes" id="UP001485043">
    <property type="component" value="Unassembled WGS sequence"/>
</dbReference>
<proteinExistence type="predicted"/>
<dbReference type="EMBL" id="JALJOV010000789">
    <property type="protein sequence ID" value="KAK9861245.1"/>
    <property type="molecule type" value="Genomic_DNA"/>
</dbReference>
<sequence>MDYSNALWRAGCSTFGPEPLTWSTLAINIAREERLVGGSPGRYEELPYVCTCLPEGVVPSLAYSRQQLPFGCALGGDLPARLVTIYIFAFLRQTWARLSPSLAR</sequence>